<reference evidence="1 2" key="1">
    <citation type="journal article" date="2022" name="Hortic Res">
        <title>A haplotype resolved chromosomal level avocado genome allows analysis of novel avocado genes.</title>
        <authorList>
            <person name="Nath O."/>
            <person name="Fletcher S.J."/>
            <person name="Hayward A."/>
            <person name="Shaw L.M."/>
            <person name="Masouleh A.K."/>
            <person name="Furtado A."/>
            <person name="Henry R.J."/>
            <person name="Mitter N."/>
        </authorList>
    </citation>
    <scope>NUCLEOTIDE SEQUENCE [LARGE SCALE GENOMIC DNA]</scope>
    <source>
        <strain evidence="2">cv. Hass</strain>
    </source>
</reference>
<organism evidence="1 2">
    <name type="scientific">Persea americana</name>
    <name type="common">Avocado</name>
    <dbReference type="NCBI Taxonomy" id="3435"/>
    <lineage>
        <taxon>Eukaryota</taxon>
        <taxon>Viridiplantae</taxon>
        <taxon>Streptophyta</taxon>
        <taxon>Embryophyta</taxon>
        <taxon>Tracheophyta</taxon>
        <taxon>Spermatophyta</taxon>
        <taxon>Magnoliopsida</taxon>
        <taxon>Magnoliidae</taxon>
        <taxon>Laurales</taxon>
        <taxon>Lauraceae</taxon>
        <taxon>Persea</taxon>
    </lineage>
</organism>
<dbReference type="Proteomes" id="UP001234297">
    <property type="component" value="Chromosome 3"/>
</dbReference>
<gene>
    <name evidence="1" type="ORF">MRB53_011394</name>
</gene>
<keyword evidence="2" id="KW-1185">Reference proteome</keyword>
<accession>A0ACC2LW46</accession>
<evidence type="ECO:0000313" key="1">
    <source>
        <dbReference type="EMBL" id="KAJ8637127.1"/>
    </source>
</evidence>
<sequence>MDPSKVEDVEAEAPTAEEEEEGLDQQWSWEDDGHKQAVLAYLEWGTDEEAGVEGESNEEEFVVDEEFGEIEGASDQNGGDTSHGENSPRVGRARGPPVWMRDYEFGQGLSDEEIANTTHLALFTDGDPRHI</sequence>
<evidence type="ECO:0000313" key="2">
    <source>
        <dbReference type="Proteomes" id="UP001234297"/>
    </source>
</evidence>
<dbReference type="EMBL" id="CM056811">
    <property type="protein sequence ID" value="KAJ8637127.1"/>
    <property type="molecule type" value="Genomic_DNA"/>
</dbReference>
<comment type="caution">
    <text evidence="1">The sequence shown here is derived from an EMBL/GenBank/DDBJ whole genome shotgun (WGS) entry which is preliminary data.</text>
</comment>
<name>A0ACC2LW46_PERAE</name>
<protein>
    <submittedName>
        <fullName evidence="1">Uncharacterized protein</fullName>
    </submittedName>
</protein>
<proteinExistence type="predicted"/>